<dbReference type="Gene3D" id="3.40.50.620">
    <property type="entry name" value="HUPs"/>
    <property type="match status" value="1"/>
</dbReference>
<dbReference type="CDD" id="cd00560">
    <property type="entry name" value="PanC"/>
    <property type="match status" value="1"/>
</dbReference>
<evidence type="ECO:0000256" key="2">
    <source>
        <dbReference type="ARBA" id="ARBA00009256"/>
    </source>
</evidence>
<comment type="subunit">
    <text evidence="8">Homodimer.</text>
</comment>
<reference evidence="9 10" key="1">
    <citation type="submission" date="2022-06" db="EMBL/GenBank/DDBJ databases">
        <title>Dyella sp. Sa strain:Sa Genome sequencing.</title>
        <authorList>
            <person name="Park S."/>
        </authorList>
    </citation>
    <scope>NUCLEOTIDE SEQUENCE [LARGE SCALE GENOMIC DNA]</scope>
    <source>
        <strain evidence="9 10">Sa</strain>
    </source>
</reference>
<comment type="pathway">
    <text evidence="1 8">Cofactor biosynthesis; (R)-pantothenate biosynthesis; (R)-pantothenate from (R)-pantoate and beta-alanine: step 1/1.</text>
</comment>
<organism evidence="9 10">
    <name type="scientific">Dyella lutea</name>
    <dbReference type="NCBI Taxonomy" id="2950441"/>
    <lineage>
        <taxon>Bacteria</taxon>
        <taxon>Pseudomonadati</taxon>
        <taxon>Pseudomonadota</taxon>
        <taxon>Gammaproteobacteria</taxon>
        <taxon>Lysobacterales</taxon>
        <taxon>Rhodanobacteraceae</taxon>
        <taxon>Dyella</taxon>
    </lineage>
</organism>
<protein>
    <recommendedName>
        <fullName evidence="8">Pantothenate synthetase</fullName>
        <shortName evidence="8">PS</shortName>
        <ecNumber evidence="8">6.3.2.1</ecNumber>
    </recommendedName>
    <alternativeName>
        <fullName evidence="8">Pantoate--beta-alanine ligase</fullName>
    </alternativeName>
    <alternativeName>
        <fullName evidence="8">Pantoate-activating enzyme</fullName>
    </alternativeName>
</protein>
<feature type="binding site" evidence="8">
    <location>
        <position position="155"/>
    </location>
    <ligand>
        <name>(R)-pantoate</name>
        <dbReference type="ChEBI" id="CHEBI:15980"/>
    </ligand>
</feature>
<dbReference type="PANTHER" id="PTHR21299:SF1">
    <property type="entry name" value="PANTOATE--BETA-ALANINE LIGASE"/>
    <property type="match status" value="1"/>
</dbReference>
<dbReference type="Gene3D" id="3.30.1300.10">
    <property type="entry name" value="Pantoate-beta-alanine ligase, C-terminal domain"/>
    <property type="match status" value="1"/>
</dbReference>
<dbReference type="SUPFAM" id="SSF52374">
    <property type="entry name" value="Nucleotidylyl transferase"/>
    <property type="match status" value="1"/>
</dbReference>
<keyword evidence="5 8" id="KW-0547">Nucleotide-binding</keyword>
<evidence type="ECO:0000256" key="7">
    <source>
        <dbReference type="ARBA" id="ARBA00048258"/>
    </source>
</evidence>
<keyword evidence="8" id="KW-0963">Cytoplasm</keyword>
<comment type="caution">
    <text evidence="8">Lacks conserved residue(s) required for the propagation of feature annotation.</text>
</comment>
<evidence type="ECO:0000256" key="6">
    <source>
        <dbReference type="ARBA" id="ARBA00022840"/>
    </source>
</evidence>
<dbReference type="Pfam" id="PF02569">
    <property type="entry name" value="Pantoate_ligase"/>
    <property type="match status" value="1"/>
</dbReference>
<proteinExistence type="inferred from homology"/>
<feature type="binding site" evidence="8">
    <location>
        <begin position="186"/>
        <end position="189"/>
    </location>
    <ligand>
        <name>ATP</name>
        <dbReference type="ChEBI" id="CHEBI:30616"/>
    </ligand>
</feature>
<dbReference type="HAMAP" id="MF_00158">
    <property type="entry name" value="PanC"/>
    <property type="match status" value="1"/>
</dbReference>
<comment type="function">
    <text evidence="8">Catalyzes the condensation of pantoate with beta-alanine in an ATP-dependent reaction via a pantoyl-adenylate intermediate.</text>
</comment>
<dbReference type="RefSeq" id="WP_253568072.1">
    <property type="nucleotide sequence ID" value="NZ_JAMZEK010000003.1"/>
</dbReference>
<evidence type="ECO:0000256" key="8">
    <source>
        <dbReference type="HAMAP-Rule" id="MF_00158"/>
    </source>
</evidence>
<keyword evidence="10" id="KW-1185">Reference proteome</keyword>
<sequence>MQTVHDAGALRAVVRGWRAAGQTVGFVPTMGNLHAGHFSLVRLARARADRVVASVFVNPTQFGPSEDFSRYPRTLVQDQAGLAEHDCDLLFAPDVATMYPYGAEHTVRLSVPQITETLEGAHRPGHFDGVATIVCKLFNLVQPDLAVFGQKDFQQLKVIERMVRDLALPVKVIAAPTQRAADGLALSSRNQYLSEAERALAPRIHQVLVQMRDMLGKGHAPKVLEQAAAGQLERAGFVPDYVAIRRVDDLAEPEAGERAGLVGLVAARLGSTRLIDNLLFDGTAPT</sequence>
<dbReference type="InterPro" id="IPR003721">
    <property type="entry name" value="Pantoate_ligase"/>
</dbReference>
<dbReference type="Proteomes" id="UP001204615">
    <property type="component" value="Unassembled WGS sequence"/>
</dbReference>
<dbReference type="NCBIfam" id="TIGR00018">
    <property type="entry name" value="panC"/>
    <property type="match status" value="1"/>
</dbReference>
<dbReference type="PANTHER" id="PTHR21299">
    <property type="entry name" value="CYTIDYLATE KINASE/PANTOATE-BETA-ALANINE LIGASE"/>
    <property type="match status" value="1"/>
</dbReference>
<feature type="binding site" evidence="8">
    <location>
        <position position="61"/>
    </location>
    <ligand>
        <name>(R)-pantoate</name>
        <dbReference type="ChEBI" id="CHEBI:15980"/>
    </ligand>
</feature>
<evidence type="ECO:0000313" key="9">
    <source>
        <dbReference type="EMBL" id="MCP1375530.1"/>
    </source>
</evidence>
<comment type="miscellaneous">
    <text evidence="8">The reaction proceeds by a bi uni uni bi ping pong mechanism.</text>
</comment>
<dbReference type="InterPro" id="IPR042176">
    <property type="entry name" value="Pantoate_ligase_C"/>
</dbReference>
<dbReference type="EMBL" id="JAMZEK010000003">
    <property type="protein sequence ID" value="MCP1375530.1"/>
    <property type="molecule type" value="Genomic_DNA"/>
</dbReference>
<comment type="caution">
    <text evidence="9">The sequence shown here is derived from an EMBL/GenBank/DDBJ whole genome shotgun (WGS) entry which is preliminary data.</text>
</comment>
<comment type="subcellular location">
    <subcellularLocation>
        <location evidence="8">Cytoplasm</location>
    </subcellularLocation>
</comment>
<evidence type="ECO:0000256" key="1">
    <source>
        <dbReference type="ARBA" id="ARBA00004990"/>
    </source>
</evidence>
<name>A0ABT1FEI6_9GAMM</name>
<accession>A0ABT1FEI6</accession>
<feature type="binding site" evidence="8">
    <location>
        <begin position="149"/>
        <end position="152"/>
    </location>
    <ligand>
        <name>ATP</name>
        <dbReference type="ChEBI" id="CHEBI:30616"/>
    </ligand>
</feature>
<gene>
    <name evidence="8 9" type="primary">panC</name>
    <name evidence="9" type="ORF">NC595_15890</name>
</gene>
<feature type="active site" description="Proton donor" evidence="8">
    <location>
        <position position="37"/>
    </location>
</feature>
<evidence type="ECO:0000313" key="10">
    <source>
        <dbReference type="Proteomes" id="UP001204615"/>
    </source>
</evidence>
<evidence type="ECO:0000256" key="3">
    <source>
        <dbReference type="ARBA" id="ARBA00022598"/>
    </source>
</evidence>
<comment type="similarity">
    <text evidence="2 8">Belongs to the pantothenate synthetase family.</text>
</comment>
<dbReference type="EC" id="6.3.2.1" evidence="8"/>
<comment type="catalytic activity">
    <reaction evidence="7 8">
        <text>(R)-pantoate + beta-alanine + ATP = (R)-pantothenate + AMP + diphosphate + H(+)</text>
        <dbReference type="Rhea" id="RHEA:10912"/>
        <dbReference type="ChEBI" id="CHEBI:15378"/>
        <dbReference type="ChEBI" id="CHEBI:15980"/>
        <dbReference type="ChEBI" id="CHEBI:29032"/>
        <dbReference type="ChEBI" id="CHEBI:30616"/>
        <dbReference type="ChEBI" id="CHEBI:33019"/>
        <dbReference type="ChEBI" id="CHEBI:57966"/>
        <dbReference type="ChEBI" id="CHEBI:456215"/>
        <dbReference type="EC" id="6.3.2.1"/>
    </reaction>
</comment>
<feature type="binding site" evidence="8">
    <location>
        <begin position="30"/>
        <end position="37"/>
    </location>
    <ligand>
        <name>ATP</name>
        <dbReference type="ChEBI" id="CHEBI:30616"/>
    </ligand>
</feature>
<dbReference type="InterPro" id="IPR014729">
    <property type="entry name" value="Rossmann-like_a/b/a_fold"/>
</dbReference>
<keyword evidence="4 8" id="KW-0566">Pantothenate biosynthesis</keyword>
<evidence type="ECO:0000256" key="5">
    <source>
        <dbReference type="ARBA" id="ARBA00022741"/>
    </source>
</evidence>
<keyword evidence="3 8" id="KW-0436">Ligase</keyword>
<evidence type="ECO:0000256" key="4">
    <source>
        <dbReference type="ARBA" id="ARBA00022655"/>
    </source>
</evidence>
<dbReference type="GO" id="GO:0016874">
    <property type="term" value="F:ligase activity"/>
    <property type="evidence" value="ECO:0007669"/>
    <property type="project" value="UniProtKB-KW"/>
</dbReference>
<feature type="binding site" evidence="8">
    <location>
        <position position="61"/>
    </location>
    <ligand>
        <name>beta-alanine</name>
        <dbReference type="ChEBI" id="CHEBI:57966"/>
    </ligand>
</feature>
<keyword evidence="6 8" id="KW-0067">ATP-binding</keyword>